<reference evidence="2" key="1">
    <citation type="submission" date="2020-11" db="EMBL/GenBank/DDBJ databases">
        <authorList>
            <person name="Tran Van P."/>
        </authorList>
    </citation>
    <scope>NUCLEOTIDE SEQUENCE</scope>
</reference>
<sequence>MSAVAECLPICKQTGILYPPPTKPTFISEGLWQRHLYSTFPYLLTLASKQAVLLLWQLLHKLIIGTEYYSYLVSVGDEVTHAKLTLAAMNYDCPEFYCLPVNMDAGSRELLLAIAWLLANKNILEILYQTKLQNFVQEMDFDSGKLTKQV</sequence>
<dbReference type="PANTHER" id="PTHR35076:SF1">
    <property type="entry name" value="TUBULIN EPSILON AND DELTA COMPLEX PROTEIN 1"/>
    <property type="match status" value="1"/>
</dbReference>
<dbReference type="PANTHER" id="PTHR35076">
    <property type="entry name" value="TUBULIN EPSILON AND DELTA COMPLEX PROTEIN 1"/>
    <property type="match status" value="1"/>
</dbReference>
<dbReference type="Pfam" id="PF14970">
    <property type="entry name" value="TEDC1"/>
    <property type="match status" value="1"/>
</dbReference>
<dbReference type="InterPro" id="IPR027996">
    <property type="entry name" value="TEDC1_dom"/>
</dbReference>
<organism evidence="2">
    <name type="scientific">Timema cristinae</name>
    <name type="common">Walking stick</name>
    <dbReference type="NCBI Taxonomy" id="61476"/>
    <lineage>
        <taxon>Eukaryota</taxon>
        <taxon>Metazoa</taxon>
        <taxon>Ecdysozoa</taxon>
        <taxon>Arthropoda</taxon>
        <taxon>Hexapoda</taxon>
        <taxon>Insecta</taxon>
        <taxon>Pterygota</taxon>
        <taxon>Neoptera</taxon>
        <taxon>Polyneoptera</taxon>
        <taxon>Phasmatodea</taxon>
        <taxon>Timematodea</taxon>
        <taxon>Timematoidea</taxon>
        <taxon>Timematidae</taxon>
        <taxon>Timema</taxon>
    </lineage>
</organism>
<proteinExistence type="predicted"/>
<dbReference type="AlphaFoldDB" id="A0A7R9HAW5"/>
<accession>A0A7R9HAW5</accession>
<dbReference type="EMBL" id="OC325662">
    <property type="protein sequence ID" value="CAD7415223.1"/>
    <property type="molecule type" value="Genomic_DNA"/>
</dbReference>
<protein>
    <recommendedName>
        <fullName evidence="1">Tubulin epsilon and delta complex protein 1 domain-containing protein</fullName>
    </recommendedName>
</protein>
<evidence type="ECO:0000313" key="2">
    <source>
        <dbReference type="EMBL" id="CAD7415223.1"/>
    </source>
</evidence>
<gene>
    <name evidence="2" type="ORF">TCEB3V08_LOCUS12359</name>
</gene>
<dbReference type="InterPro" id="IPR043535">
    <property type="entry name" value="TEDC1"/>
</dbReference>
<evidence type="ECO:0000259" key="1">
    <source>
        <dbReference type="Pfam" id="PF14970"/>
    </source>
</evidence>
<name>A0A7R9HAW5_TIMCR</name>
<feature type="domain" description="Tubulin epsilon and delta complex protein 1" evidence="1">
    <location>
        <begin position="91"/>
        <end position="141"/>
    </location>
</feature>